<feature type="compositionally biased region" description="Low complexity" evidence="1">
    <location>
        <begin position="1"/>
        <end position="15"/>
    </location>
</feature>
<feature type="compositionally biased region" description="Polar residues" evidence="1">
    <location>
        <begin position="459"/>
        <end position="484"/>
    </location>
</feature>
<evidence type="ECO:0000256" key="1">
    <source>
        <dbReference type="SAM" id="MobiDB-lite"/>
    </source>
</evidence>
<sequence>MFSSRSSSNFANARNPTDAGQQKNFAGHGPKGVSVRIFKQPSHSSYPYTASAHFDVDYHPMDASHQSRRNSWFNMIPEQAKHFHFPGHNTSASRRSPETHHQPKSSSFSIIPGLSKDRFIYEASNSEFSSSTTSLTPLPFSPALSSDSTDTVLGPESPIDPPHPSQNRPPSRSATTPPAPNGTHGLAQAQSSLRDILRDPSQPHDLATTSTRSSQLASFPTSQTQSQQSYVPFMPSEPSPDLEHVSRMSGDYSSAQRYGERRGSPNPMAVEPRDIPTQIYRDMPLRNSPEAYDAPVYPPNTGAGHVRESSPTFSNPFKQSPPDTHRERRRSYSYVTPPIIPAPQMEPSISQSTTSTLDPHHPLLVPPPQESMPGMFEVPRSDSDGSVTTLESSRRSPPQSYTRPRTDSGVNRYSYTGGGVSTSPVTLSNTGEGSSARPRVETHGVSGTAQYHHSPPLPHTNTQQPSGASSNNSINTPAAQVQSSYPPPHALTHGHTAAPGADVNIPANAIHPPRSRPQATTIESVSSSSASERTFDDSPPPVYISDARQRNSNIITSAPGYGPNAPNGLSSRTRTTSLSSIAPPVFNTVPPVPTRLSSNSISQVHPPVMPIEQHSSRTPSPPHTMSASDPMSYTSHVEEPYTRTRTPGPKRSHSDGDNPMYSAATHRSSTPFRTEFAPNVTKTPSSNSMPPPPPEPRRRYSDEPQAFSRAPISSSLLPPINTMAARTVRWNKDLICPSPILACHRRKGWFNRRGDQLWTNSGSYRPCAAGQEYPPDLESYPECGDGWMNEEGTKIDMMHRLVPKVPLRSALKQTRASSYA</sequence>
<feature type="compositionally biased region" description="Polar residues" evidence="1">
    <location>
        <begin position="421"/>
        <end position="433"/>
    </location>
</feature>
<name>A0ABR2ZQB2_9AGAR</name>
<comment type="caution">
    <text evidence="2">The sequence shown here is derived from an EMBL/GenBank/DDBJ whole genome shotgun (WGS) entry which is preliminary data.</text>
</comment>
<organism evidence="2 3">
    <name type="scientific">Marasmius tenuissimus</name>
    <dbReference type="NCBI Taxonomy" id="585030"/>
    <lineage>
        <taxon>Eukaryota</taxon>
        <taxon>Fungi</taxon>
        <taxon>Dikarya</taxon>
        <taxon>Basidiomycota</taxon>
        <taxon>Agaricomycotina</taxon>
        <taxon>Agaricomycetes</taxon>
        <taxon>Agaricomycetidae</taxon>
        <taxon>Agaricales</taxon>
        <taxon>Marasmiineae</taxon>
        <taxon>Marasmiaceae</taxon>
        <taxon>Marasmius</taxon>
    </lineage>
</organism>
<feature type="region of interest" description="Disordered" evidence="1">
    <location>
        <begin position="593"/>
        <end position="703"/>
    </location>
</feature>
<feature type="compositionally biased region" description="Polar residues" evidence="1">
    <location>
        <begin position="347"/>
        <end position="357"/>
    </location>
</feature>
<reference evidence="2 3" key="1">
    <citation type="submission" date="2024-05" db="EMBL/GenBank/DDBJ databases">
        <title>A draft genome resource for the thread blight pathogen Marasmius tenuissimus strain MS-2.</title>
        <authorList>
            <person name="Yulfo-Soto G.E."/>
            <person name="Baruah I.K."/>
            <person name="Amoako-Attah I."/>
            <person name="Bukari Y."/>
            <person name="Meinhardt L.W."/>
            <person name="Bailey B.A."/>
            <person name="Cohen S.P."/>
        </authorList>
    </citation>
    <scope>NUCLEOTIDE SEQUENCE [LARGE SCALE GENOMIC DNA]</scope>
    <source>
        <strain evidence="2 3">MS-2</strain>
    </source>
</reference>
<accession>A0ABR2ZQB2</accession>
<feature type="compositionally biased region" description="Polar residues" evidence="1">
    <location>
        <begin position="623"/>
        <end position="635"/>
    </location>
</feature>
<dbReference type="Proteomes" id="UP001437256">
    <property type="component" value="Unassembled WGS sequence"/>
</dbReference>
<evidence type="ECO:0000313" key="3">
    <source>
        <dbReference type="Proteomes" id="UP001437256"/>
    </source>
</evidence>
<feature type="compositionally biased region" description="Polar residues" evidence="1">
    <location>
        <begin position="207"/>
        <end position="220"/>
    </location>
</feature>
<feature type="compositionally biased region" description="Low complexity" evidence="1">
    <location>
        <begin position="129"/>
        <end position="146"/>
    </location>
</feature>
<protein>
    <submittedName>
        <fullName evidence="2">Uncharacterized protein</fullName>
    </submittedName>
</protein>
<gene>
    <name evidence="2" type="ORF">AAF712_010511</name>
</gene>
<feature type="region of interest" description="Disordered" evidence="1">
    <location>
        <begin position="1"/>
        <end position="32"/>
    </location>
</feature>
<feature type="compositionally biased region" description="Polar residues" evidence="1">
    <location>
        <begin position="309"/>
        <end position="322"/>
    </location>
</feature>
<feature type="region of interest" description="Disordered" evidence="1">
    <location>
        <begin position="287"/>
        <end position="575"/>
    </location>
</feature>
<feature type="compositionally biased region" description="Polar residues" evidence="1">
    <location>
        <begin position="384"/>
        <end position="414"/>
    </location>
</feature>
<feature type="region of interest" description="Disordered" evidence="1">
    <location>
        <begin position="129"/>
        <end position="274"/>
    </location>
</feature>
<proteinExistence type="predicted"/>
<keyword evidence="3" id="KW-1185">Reference proteome</keyword>
<dbReference type="EMBL" id="JBBXMP010000101">
    <property type="protein sequence ID" value="KAL0062577.1"/>
    <property type="molecule type" value="Genomic_DNA"/>
</dbReference>
<feature type="region of interest" description="Disordered" evidence="1">
    <location>
        <begin position="83"/>
        <end position="110"/>
    </location>
</feature>
<evidence type="ECO:0000313" key="2">
    <source>
        <dbReference type="EMBL" id="KAL0062577.1"/>
    </source>
</evidence>